<dbReference type="RefSeq" id="WP_204919898.1">
    <property type="nucleotide sequence ID" value="NZ_BAAAQP010000003.1"/>
</dbReference>
<keyword evidence="3" id="KW-1185">Reference proteome</keyword>
<feature type="transmembrane region" description="Helical" evidence="1">
    <location>
        <begin position="79"/>
        <end position="104"/>
    </location>
</feature>
<feature type="transmembrane region" description="Helical" evidence="1">
    <location>
        <begin position="227"/>
        <end position="245"/>
    </location>
</feature>
<sequence length="268" mass="28355">MNQSSCFVKARPCILNGQANGRYSEREIETMKTYRGNATAVGVLLIACTVSSVLSAAPLGSLLDGPDYLNKLAGNSNRVVLTALIEFVWAATGAGIAIGLYPVLRRHNRALALGSVAGRVAEGVVILAGTLSLLVLLTVSQGALAAGTAVPAFTREALLATRDWVHGFVGLLAFLTGASMYYYVLYSARLLPRWLSGWGLAAVALALGATLYSGFTQDFGFSTVNTVLNIPIGLQEMVMAVWLLVKGFNPVTLDADDQRSDQATLIKT</sequence>
<evidence type="ECO:0000313" key="3">
    <source>
        <dbReference type="Proteomes" id="UP000704762"/>
    </source>
</evidence>
<accession>A0ABS2RPG3</accession>
<feature type="transmembrane region" description="Helical" evidence="1">
    <location>
        <begin position="164"/>
        <end position="185"/>
    </location>
</feature>
<keyword evidence="1" id="KW-0812">Transmembrane</keyword>
<evidence type="ECO:0000313" key="2">
    <source>
        <dbReference type="EMBL" id="MBM7800553.1"/>
    </source>
</evidence>
<feature type="transmembrane region" description="Helical" evidence="1">
    <location>
        <begin position="197"/>
        <end position="215"/>
    </location>
</feature>
<gene>
    <name evidence="2" type="ORF">JOE57_003474</name>
</gene>
<dbReference type="InterPro" id="IPR025495">
    <property type="entry name" value="DUF4386"/>
</dbReference>
<proteinExistence type="predicted"/>
<keyword evidence="1" id="KW-0472">Membrane</keyword>
<protein>
    <recommendedName>
        <fullName evidence="4">DUF4386 domain-containing protein</fullName>
    </recommendedName>
</protein>
<reference evidence="2 3" key="1">
    <citation type="submission" date="2021-01" db="EMBL/GenBank/DDBJ databases">
        <title>Sequencing the genomes of 1000 actinobacteria strains.</title>
        <authorList>
            <person name="Klenk H.-P."/>
        </authorList>
    </citation>
    <scope>NUCLEOTIDE SEQUENCE [LARGE SCALE GENOMIC DNA]</scope>
    <source>
        <strain evidence="2 3">DSM 18662</strain>
    </source>
</reference>
<evidence type="ECO:0000256" key="1">
    <source>
        <dbReference type="SAM" id="Phobius"/>
    </source>
</evidence>
<keyword evidence="1" id="KW-1133">Transmembrane helix</keyword>
<dbReference type="Pfam" id="PF14329">
    <property type="entry name" value="DUF4386"/>
    <property type="match status" value="1"/>
</dbReference>
<feature type="transmembrane region" description="Helical" evidence="1">
    <location>
        <begin position="124"/>
        <end position="144"/>
    </location>
</feature>
<name>A0ABS2RPG3_9ACTN</name>
<evidence type="ECO:0008006" key="4">
    <source>
        <dbReference type="Google" id="ProtNLM"/>
    </source>
</evidence>
<organism evidence="2 3">
    <name type="scientific">Microlunatus panaciterrae</name>
    <dbReference type="NCBI Taxonomy" id="400768"/>
    <lineage>
        <taxon>Bacteria</taxon>
        <taxon>Bacillati</taxon>
        <taxon>Actinomycetota</taxon>
        <taxon>Actinomycetes</taxon>
        <taxon>Propionibacteriales</taxon>
        <taxon>Propionibacteriaceae</taxon>
        <taxon>Microlunatus</taxon>
    </lineage>
</organism>
<dbReference type="EMBL" id="JAFBCF010000001">
    <property type="protein sequence ID" value="MBM7800553.1"/>
    <property type="molecule type" value="Genomic_DNA"/>
</dbReference>
<dbReference type="Proteomes" id="UP000704762">
    <property type="component" value="Unassembled WGS sequence"/>
</dbReference>
<comment type="caution">
    <text evidence="2">The sequence shown here is derived from an EMBL/GenBank/DDBJ whole genome shotgun (WGS) entry which is preliminary data.</text>
</comment>
<feature type="transmembrane region" description="Helical" evidence="1">
    <location>
        <begin position="38"/>
        <end position="59"/>
    </location>
</feature>